<feature type="non-terminal residue" evidence="1">
    <location>
        <position position="1"/>
    </location>
</feature>
<evidence type="ECO:0000313" key="2">
    <source>
        <dbReference type="Proteomes" id="UP000789901"/>
    </source>
</evidence>
<sequence>EIYQLFQPMLNILASKHPIAQEDNYYLHIYATRLFNDIENNKIASDVIKHDLVLHFRNKECVMPNELKNNIIYNNADDIAFEEILRIYLEQGNDIFFPCEYGVTEKDLFRPAEMLTRKILSIRAPKIYEAKPRKINSFAPIIDKENFLANNVLMLLDEVELSNVFEPKETLASNMREALCPLALSVQKRLTTAICNCKRSISNKRDKLEKMRVRKGLY</sequence>
<proteinExistence type="predicted"/>
<evidence type="ECO:0000313" key="1">
    <source>
        <dbReference type="EMBL" id="CAG8758831.1"/>
    </source>
</evidence>
<keyword evidence="2" id="KW-1185">Reference proteome</keyword>
<gene>
    <name evidence="1" type="ORF">GMARGA_LOCUS17234</name>
</gene>
<protein>
    <submittedName>
        <fullName evidence="1">35746_t:CDS:1</fullName>
    </submittedName>
</protein>
<organism evidence="1 2">
    <name type="scientific">Gigaspora margarita</name>
    <dbReference type="NCBI Taxonomy" id="4874"/>
    <lineage>
        <taxon>Eukaryota</taxon>
        <taxon>Fungi</taxon>
        <taxon>Fungi incertae sedis</taxon>
        <taxon>Mucoromycota</taxon>
        <taxon>Glomeromycotina</taxon>
        <taxon>Glomeromycetes</taxon>
        <taxon>Diversisporales</taxon>
        <taxon>Gigasporaceae</taxon>
        <taxon>Gigaspora</taxon>
    </lineage>
</organism>
<name>A0ABN7VCY8_GIGMA</name>
<dbReference type="Proteomes" id="UP000789901">
    <property type="component" value="Unassembled WGS sequence"/>
</dbReference>
<dbReference type="EMBL" id="CAJVQB010012926">
    <property type="protein sequence ID" value="CAG8758831.1"/>
    <property type="molecule type" value="Genomic_DNA"/>
</dbReference>
<accession>A0ABN7VCY8</accession>
<comment type="caution">
    <text evidence="1">The sequence shown here is derived from an EMBL/GenBank/DDBJ whole genome shotgun (WGS) entry which is preliminary data.</text>
</comment>
<reference evidence="1 2" key="1">
    <citation type="submission" date="2021-06" db="EMBL/GenBank/DDBJ databases">
        <authorList>
            <person name="Kallberg Y."/>
            <person name="Tangrot J."/>
            <person name="Rosling A."/>
        </authorList>
    </citation>
    <scope>NUCLEOTIDE SEQUENCE [LARGE SCALE GENOMIC DNA]</scope>
    <source>
        <strain evidence="1 2">120-4 pot B 10/14</strain>
    </source>
</reference>